<dbReference type="Gramene" id="Pp3c9_13020V3.2">
    <property type="protein sequence ID" value="Pp3c9_13020V3.2"/>
    <property type="gene ID" value="Pp3c9_13020"/>
</dbReference>
<dbReference type="AlphaFoldDB" id="A0A7I4EJJ2"/>
<dbReference type="Gramene" id="Pp3c9_13020V3.5">
    <property type="protein sequence ID" value="Pp3c9_13020V3.5"/>
    <property type="gene ID" value="Pp3c9_13020"/>
</dbReference>
<evidence type="ECO:0000313" key="4">
    <source>
        <dbReference type="Proteomes" id="UP000006727"/>
    </source>
</evidence>
<dbReference type="EMBL" id="ABEU02000009">
    <property type="status" value="NOT_ANNOTATED_CDS"/>
    <property type="molecule type" value="Genomic_DNA"/>
</dbReference>
<feature type="region of interest" description="Disordered" evidence="1">
    <location>
        <begin position="323"/>
        <end position="342"/>
    </location>
</feature>
<dbReference type="Gene3D" id="1.10.287.110">
    <property type="entry name" value="DnaJ domain"/>
    <property type="match status" value="1"/>
</dbReference>
<reference evidence="3 4" key="2">
    <citation type="journal article" date="2018" name="Plant J.">
        <title>The Physcomitrella patens chromosome-scale assembly reveals moss genome structure and evolution.</title>
        <authorList>
            <person name="Lang D."/>
            <person name="Ullrich K.K."/>
            <person name="Murat F."/>
            <person name="Fuchs J."/>
            <person name="Jenkins J."/>
            <person name="Haas F.B."/>
            <person name="Piednoel M."/>
            <person name="Gundlach H."/>
            <person name="Van Bel M."/>
            <person name="Meyberg R."/>
            <person name="Vives C."/>
            <person name="Morata J."/>
            <person name="Symeonidi A."/>
            <person name="Hiss M."/>
            <person name="Muchero W."/>
            <person name="Kamisugi Y."/>
            <person name="Saleh O."/>
            <person name="Blanc G."/>
            <person name="Decker E.L."/>
            <person name="van Gessel N."/>
            <person name="Grimwood J."/>
            <person name="Hayes R.D."/>
            <person name="Graham S.W."/>
            <person name="Gunter L.E."/>
            <person name="McDaniel S.F."/>
            <person name="Hoernstein S.N.W."/>
            <person name="Larsson A."/>
            <person name="Li F.W."/>
            <person name="Perroud P.F."/>
            <person name="Phillips J."/>
            <person name="Ranjan P."/>
            <person name="Rokshar D.S."/>
            <person name="Rothfels C.J."/>
            <person name="Schneider L."/>
            <person name="Shu S."/>
            <person name="Stevenson D.W."/>
            <person name="Thummler F."/>
            <person name="Tillich M."/>
            <person name="Villarreal Aguilar J.C."/>
            <person name="Widiez T."/>
            <person name="Wong G.K."/>
            <person name="Wymore A."/>
            <person name="Zhang Y."/>
            <person name="Zimmer A.D."/>
            <person name="Quatrano R.S."/>
            <person name="Mayer K.F.X."/>
            <person name="Goodstein D."/>
            <person name="Casacuberta J.M."/>
            <person name="Vandepoele K."/>
            <person name="Reski R."/>
            <person name="Cuming A.C."/>
            <person name="Tuskan G.A."/>
            <person name="Maumus F."/>
            <person name="Salse J."/>
            <person name="Schmutz J."/>
            <person name="Rensing S.A."/>
        </authorList>
    </citation>
    <scope>NUCLEOTIDE SEQUENCE [LARGE SCALE GENOMIC DNA]</scope>
    <source>
        <strain evidence="3 4">cv. Gransden 2004</strain>
    </source>
</reference>
<dbReference type="Proteomes" id="UP000006727">
    <property type="component" value="Chromosome 9"/>
</dbReference>
<dbReference type="PRINTS" id="PR00625">
    <property type="entry name" value="JDOMAIN"/>
</dbReference>
<dbReference type="Pfam" id="PF00226">
    <property type="entry name" value="DnaJ"/>
    <property type="match status" value="1"/>
</dbReference>
<dbReference type="PROSITE" id="PS50076">
    <property type="entry name" value="DNAJ_2"/>
    <property type="match status" value="1"/>
</dbReference>
<dbReference type="PROSITE" id="PS00636">
    <property type="entry name" value="DNAJ_1"/>
    <property type="match status" value="1"/>
</dbReference>
<organism evidence="3 4">
    <name type="scientific">Physcomitrium patens</name>
    <name type="common">Spreading-leaved earth moss</name>
    <name type="synonym">Physcomitrella patens</name>
    <dbReference type="NCBI Taxonomy" id="3218"/>
    <lineage>
        <taxon>Eukaryota</taxon>
        <taxon>Viridiplantae</taxon>
        <taxon>Streptophyta</taxon>
        <taxon>Embryophyta</taxon>
        <taxon>Bryophyta</taxon>
        <taxon>Bryophytina</taxon>
        <taxon>Bryopsida</taxon>
        <taxon>Funariidae</taxon>
        <taxon>Funariales</taxon>
        <taxon>Funariaceae</taxon>
        <taxon>Physcomitrium</taxon>
    </lineage>
</organism>
<dbReference type="KEGG" id="ppp:112286901"/>
<feature type="domain" description="J" evidence="2">
    <location>
        <begin position="6"/>
        <end position="71"/>
    </location>
</feature>
<reference evidence="3" key="3">
    <citation type="submission" date="2020-12" db="UniProtKB">
        <authorList>
            <consortium name="EnsemblPlants"/>
        </authorList>
    </citation>
    <scope>IDENTIFICATION</scope>
</reference>
<dbReference type="CDD" id="cd06257">
    <property type="entry name" value="DnaJ"/>
    <property type="match status" value="1"/>
</dbReference>
<dbReference type="EnsemblPlants" id="Pp3c9_13020V3.2">
    <property type="protein sequence ID" value="Pp3c9_13020V3.2"/>
    <property type="gene ID" value="Pp3c9_13020"/>
</dbReference>
<dbReference type="FunCoup" id="A0A7I4EJJ2">
    <property type="interactions" value="2309"/>
</dbReference>
<evidence type="ECO:0000259" key="2">
    <source>
        <dbReference type="PROSITE" id="PS50076"/>
    </source>
</evidence>
<keyword evidence="4" id="KW-1185">Reference proteome</keyword>
<dbReference type="SMART" id="SM00271">
    <property type="entry name" value="DnaJ"/>
    <property type="match status" value="1"/>
</dbReference>
<dbReference type="InterPro" id="IPR026894">
    <property type="entry name" value="DnaJ_X"/>
</dbReference>
<evidence type="ECO:0000313" key="3">
    <source>
        <dbReference type="EnsemblPlants" id="Pp3c9_13020V3.5"/>
    </source>
</evidence>
<dbReference type="GeneID" id="112286901"/>
<name>A0A7I4EJJ2_PHYPA</name>
<dbReference type="Pfam" id="PF14308">
    <property type="entry name" value="DnaJ-X"/>
    <property type="match status" value="1"/>
</dbReference>
<dbReference type="OrthoDB" id="10250354at2759"/>
<dbReference type="InterPro" id="IPR018253">
    <property type="entry name" value="DnaJ_domain_CS"/>
</dbReference>
<dbReference type="SUPFAM" id="SSF46565">
    <property type="entry name" value="Chaperone J-domain"/>
    <property type="match status" value="1"/>
</dbReference>
<protein>
    <recommendedName>
        <fullName evidence="2">J domain-containing protein</fullName>
    </recommendedName>
</protein>
<dbReference type="PANTHER" id="PTHR44094">
    <property type="entry name" value="DNAJ HEAT SHOCK N-TERMINAL DOMAIN-CONTAINING PROTEIN"/>
    <property type="match status" value="1"/>
</dbReference>
<dbReference type="RefSeq" id="XP_024385052.1">
    <property type="nucleotide sequence ID" value="XM_024529284.2"/>
</dbReference>
<gene>
    <name evidence="3" type="primary">LOC112286901</name>
</gene>
<dbReference type="InterPro" id="IPR036869">
    <property type="entry name" value="J_dom_sf"/>
</dbReference>
<dbReference type="InterPro" id="IPR001623">
    <property type="entry name" value="DnaJ_domain"/>
</dbReference>
<dbReference type="InterPro" id="IPR052423">
    <property type="entry name" value="EMIR"/>
</dbReference>
<sequence length="378" mass="42140">MVKDTQYYEVLEVRPDATASDIKKAYYFKARLVHPDKNPNDPEAAHNFQVLGEAYQILSDPQKREAYDKYGKQSVSQDAMVDAAAVFGMLFGSDAFQDYVGQLAMASMASMDTGADGQPVDMKEAQAKFKKAQKDREEQLANLLRDRIDLYVKGDKQGFVSWAQEESSQLAEAAFGEEMLHTIGYIYARQAAKEMGKNIFLLGVPFLTEWVRDKGHFIKSQVTAAAGAIQLMQMQEDLRKAVEAGESNGEEAIESYLQAKQKVMLDSLWKLNVADIELTLSHVCQAVLRESGVKKNVLRQRAKALKKMGGIFQGVKGFQSDHGFRRKDEKLPGSVDSPKIEPEPKPFIQANSASLNQGNSRLLPKKKEFSGKGCICYT</sequence>
<evidence type="ECO:0000256" key="1">
    <source>
        <dbReference type="SAM" id="MobiDB-lite"/>
    </source>
</evidence>
<reference evidence="3 4" key="1">
    <citation type="journal article" date="2008" name="Science">
        <title>The Physcomitrella genome reveals evolutionary insights into the conquest of land by plants.</title>
        <authorList>
            <person name="Rensing S."/>
            <person name="Lang D."/>
            <person name="Zimmer A."/>
            <person name="Terry A."/>
            <person name="Salamov A."/>
            <person name="Shapiro H."/>
            <person name="Nishiyama T."/>
            <person name="Perroud P.-F."/>
            <person name="Lindquist E."/>
            <person name="Kamisugi Y."/>
            <person name="Tanahashi T."/>
            <person name="Sakakibara K."/>
            <person name="Fujita T."/>
            <person name="Oishi K."/>
            <person name="Shin-I T."/>
            <person name="Kuroki Y."/>
            <person name="Toyoda A."/>
            <person name="Suzuki Y."/>
            <person name="Hashimoto A."/>
            <person name="Yamaguchi K."/>
            <person name="Sugano A."/>
            <person name="Kohara Y."/>
            <person name="Fujiyama A."/>
            <person name="Anterola A."/>
            <person name="Aoki S."/>
            <person name="Ashton N."/>
            <person name="Barbazuk W.B."/>
            <person name="Barker E."/>
            <person name="Bennetzen J."/>
            <person name="Bezanilla M."/>
            <person name="Blankenship R."/>
            <person name="Cho S.H."/>
            <person name="Dutcher S."/>
            <person name="Estelle M."/>
            <person name="Fawcett J.A."/>
            <person name="Gundlach H."/>
            <person name="Hanada K."/>
            <person name="Heyl A."/>
            <person name="Hicks K.A."/>
            <person name="Hugh J."/>
            <person name="Lohr M."/>
            <person name="Mayer K."/>
            <person name="Melkozernov A."/>
            <person name="Murata T."/>
            <person name="Nelson D."/>
            <person name="Pils B."/>
            <person name="Prigge M."/>
            <person name="Reiss B."/>
            <person name="Renner T."/>
            <person name="Rombauts S."/>
            <person name="Rushton P."/>
            <person name="Sanderfoot A."/>
            <person name="Schween G."/>
            <person name="Shiu S.-H."/>
            <person name="Stueber K."/>
            <person name="Theodoulou F.L."/>
            <person name="Tu H."/>
            <person name="Van de Peer Y."/>
            <person name="Verrier P.J."/>
            <person name="Waters E."/>
            <person name="Wood A."/>
            <person name="Yang L."/>
            <person name="Cove D."/>
            <person name="Cuming A."/>
            <person name="Hasebe M."/>
            <person name="Lucas S."/>
            <person name="Mishler D.B."/>
            <person name="Reski R."/>
            <person name="Grigoriev I."/>
            <person name="Quatrano R.S."/>
            <person name="Boore J.L."/>
        </authorList>
    </citation>
    <scope>NUCLEOTIDE SEQUENCE [LARGE SCALE GENOMIC DNA]</scope>
    <source>
        <strain evidence="3 4">cv. Gransden 2004</strain>
    </source>
</reference>
<accession>A0A7I4EJJ2</accession>
<proteinExistence type="predicted"/>
<dbReference type="PANTHER" id="PTHR44094:SF8">
    <property type="entry name" value="DNAJ HEAT SHOCK N-TERMINAL DOMAIN-CONTAINING PROTEIN-RELATED"/>
    <property type="match status" value="1"/>
</dbReference>
<dbReference type="EnsemblPlants" id="Pp3c9_13020V3.5">
    <property type="protein sequence ID" value="Pp3c9_13020V3.5"/>
    <property type="gene ID" value="Pp3c9_13020"/>
</dbReference>